<dbReference type="GO" id="GO:0046553">
    <property type="term" value="F:D-malate dehydrogenase (decarboxylating) (NAD+) activity"/>
    <property type="evidence" value="ECO:0007669"/>
    <property type="project" value="UniProtKB-EC"/>
</dbReference>
<dbReference type="EC" id="1.1.1.83" evidence="4"/>
<comment type="similarity">
    <text evidence="3">Belongs to the isocitrate and isopropylmalate dehydrogenases family.</text>
</comment>
<evidence type="ECO:0000313" key="15">
    <source>
        <dbReference type="Proteomes" id="UP001302367"/>
    </source>
</evidence>
<keyword evidence="8" id="KW-0520">NAD</keyword>
<reference evidence="12 14" key="1">
    <citation type="submission" date="2015-10" db="EMBL/GenBank/DDBJ databases">
        <title>The cercosporin biosynthetic gene cluster was horizontally transferred to several fungal lineages and shown to be expanded in Cercospora beticola based on microsynteny with recipient genomes.</title>
        <authorList>
            <person name="De Jonge R."/>
            <person name="Ebert M.K."/>
            <person name="Suttle J.C."/>
            <person name="Jurick Ii W.M."/>
            <person name="Secor G.A."/>
            <person name="Thomma B.P."/>
            <person name="Van De Peer Y."/>
            <person name="Bolton M.D."/>
        </authorList>
    </citation>
    <scope>NUCLEOTIDE SEQUENCE [LARGE SCALE GENOMIC DNA]</scope>
    <source>
        <strain evidence="12 14">09-40</strain>
    </source>
</reference>
<dbReference type="Proteomes" id="UP001302367">
    <property type="component" value="Chromosome 3"/>
</dbReference>
<dbReference type="SUPFAM" id="SSF53659">
    <property type="entry name" value="Isocitrate/Isopropylmalate dehydrogenase-like"/>
    <property type="match status" value="1"/>
</dbReference>
<dbReference type="InterPro" id="IPR019818">
    <property type="entry name" value="IsoCit/isopropylmalate_DH_CS"/>
</dbReference>
<evidence type="ECO:0000313" key="13">
    <source>
        <dbReference type="EMBL" id="WPB00339.1"/>
    </source>
</evidence>
<gene>
    <name evidence="12" type="ORF">CB0940_03170</name>
    <name evidence="13" type="ORF">RHO25_004958</name>
</gene>
<evidence type="ECO:0000256" key="9">
    <source>
        <dbReference type="ARBA" id="ARBA00023211"/>
    </source>
</evidence>
<sequence length="366" mass="40221">MSKTYNIACIPGDGIGVDITEAAVEVLNKLASTVGTFSFNFTTFDWSSKAYLERGWYMPEDGMQQLAKHDAIYFGAVGWPSVPDHISLWNLILPIRKWNNQYVNVRPTRILPGTTAPLAQLQKNPADLDWIIIRENSEGEYAGQGGTTHENSAHTIATEVAIFTRVGIERIMRFAFETAKSRPRKKLTMVTKSNAQRHGMVLWDKVFYEVAKEYEGVVEHDKMLVDAMTVRMVNKPESMDVIVATNLHADILSDLAAALAGSIGIAPSSNLDPTRQFPSMFEPIHGSAPDIAGQGIANPVGAFWSAAEMVRWVGQGSLDDVADKFMTAIENVTGNPETRTRDMGGSANTKQVTEAVIKQIDAVFAK</sequence>
<comment type="catalytic activity">
    <reaction evidence="10">
        <text>(R)-malate + NAD(+) = pyruvate + CO2 + NADH</text>
        <dbReference type="Rhea" id="RHEA:18365"/>
        <dbReference type="ChEBI" id="CHEBI:15361"/>
        <dbReference type="ChEBI" id="CHEBI:15588"/>
        <dbReference type="ChEBI" id="CHEBI:16526"/>
        <dbReference type="ChEBI" id="CHEBI:57540"/>
        <dbReference type="ChEBI" id="CHEBI:57945"/>
        <dbReference type="EC" id="1.1.1.83"/>
    </reaction>
</comment>
<evidence type="ECO:0000256" key="2">
    <source>
        <dbReference type="ARBA" id="ARBA00001946"/>
    </source>
</evidence>
<evidence type="ECO:0000256" key="3">
    <source>
        <dbReference type="ARBA" id="ARBA00007769"/>
    </source>
</evidence>
<dbReference type="InterPro" id="IPR024084">
    <property type="entry name" value="IsoPropMal-DH-like_dom"/>
</dbReference>
<reference evidence="13 15" key="2">
    <citation type="submission" date="2023-09" db="EMBL/GenBank/DDBJ databases">
        <title>Complete-Gapless Cercospora beticola genome.</title>
        <authorList>
            <person name="Wyatt N.A."/>
            <person name="Spanner R.E."/>
            <person name="Bolton M.D."/>
        </authorList>
    </citation>
    <scope>NUCLEOTIDE SEQUENCE [LARGE SCALE GENOMIC DNA]</scope>
    <source>
        <strain evidence="13">Cb09-40</strain>
    </source>
</reference>
<dbReference type="OrthoDB" id="10261637at2759"/>
<accession>A0A2G5I5G9</accession>
<evidence type="ECO:0000256" key="8">
    <source>
        <dbReference type="ARBA" id="ARBA00023027"/>
    </source>
</evidence>
<keyword evidence="5" id="KW-0479">Metal-binding</keyword>
<keyword evidence="6" id="KW-0460">Magnesium</keyword>
<dbReference type="PANTHER" id="PTHR43275">
    <property type="entry name" value="D-MALATE DEHYDROGENASE [DECARBOXYLATING]"/>
    <property type="match status" value="1"/>
</dbReference>
<dbReference type="InterPro" id="IPR050501">
    <property type="entry name" value="ICDH/IPMDH"/>
</dbReference>
<dbReference type="Gene3D" id="3.40.718.10">
    <property type="entry name" value="Isopropylmalate Dehydrogenase"/>
    <property type="match status" value="1"/>
</dbReference>
<dbReference type="InterPro" id="IPR011829">
    <property type="entry name" value="TTC_DH"/>
</dbReference>
<evidence type="ECO:0000259" key="11">
    <source>
        <dbReference type="SMART" id="SM01329"/>
    </source>
</evidence>
<protein>
    <recommendedName>
        <fullName evidence="4">D-malate dehydrogenase (decarboxylating)</fullName>
        <ecNumber evidence="4">1.1.1.83</ecNumber>
    </recommendedName>
</protein>
<dbReference type="AlphaFoldDB" id="A0A2G5I5G9"/>
<comment type="cofactor">
    <cofactor evidence="1">
        <name>Mn(2+)</name>
        <dbReference type="ChEBI" id="CHEBI:29035"/>
    </cofactor>
</comment>
<dbReference type="GO" id="GO:0051287">
    <property type="term" value="F:NAD binding"/>
    <property type="evidence" value="ECO:0007669"/>
    <property type="project" value="InterPro"/>
</dbReference>
<dbReference type="PROSITE" id="PS00470">
    <property type="entry name" value="IDH_IMDH"/>
    <property type="match status" value="1"/>
</dbReference>
<name>A0A2G5I5G9_CERBT</name>
<evidence type="ECO:0000256" key="5">
    <source>
        <dbReference type="ARBA" id="ARBA00022723"/>
    </source>
</evidence>
<evidence type="ECO:0000256" key="7">
    <source>
        <dbReference type="ARBA" id="ARBA00023002"/>
    </source>
</evidence>
<proteinExistence type="inferred from homology"/>
<feature type="domain" description="Isopropylmalate dehydrogenase-like" evidence="11">
    <location>
        <begin position="6"/>
        <end position="356"/>
    </location>
</feature>
<dbReference type="PANTHER" id="PTHR43275:SF1">
    <property type="entry name" value="D-MALATE DEHYDROGENASE [DECARBOXYLATING]"/>
    <property type="match status" value="1"/>
</dbReference>
<dbReference type="NCBIfam" id="TIGR02089">
    <property type="entry name" value="TTC"/>
    <property type="match status" value="1"/>
</dbReference>
<evidence type="ECO:0000313" key="12">
    <source>
        <dbReference type="EMBL" id="PIB00057.1"/>
    </source>
</evidence>
<dbReference type="EMBL" id="LKMD01000101">
    <property type="protein sequence ID" value="PIB00057.1"/>
    <property type="molecule type" value="Genomic_DNA"/>
</dbReference>
<dbReference type="Proteomes" id="UP000230605">
    <property type="component" value="Chromosome 3"/>
</dbReference>
<dbReference type="EMBL" id="CP134186">
    <property type="protein sequence ID" value="WPB00339.1"/>
    <property type="molecule type" value="Genomic_DNA"/>
</dbReference>
<dbReference type="GO" id="GO:0000287">
    <property type="term" value="F:magnesium ion binding"/>
    <property type="evidence" value="ECO:0007669"/>
    <property type="project" value="InterPro"/>
</dbReference>
<keyword evidence="9" id="KW-0464">Manganese</keyword>
<organism evidence="12 14">
    <name type="scientific">Cercospora beticola</name>
    <name type="common">Sugarbeet leaf spot fungus</name>
    <dbReference type="NCBI Taxonomy" id="122368"/>
    <lineage>
        <taxon>Eukaryota</taxon>
        <taxon>Fungi</taxon>
        <taxon>Dikarya</taxon>
        <taxon>Ascomycota</taxon>
        <taxon>Pezizomycotina</taxon>
        <taxon>Dothideomycetes</taxon>
        <taxon>Dothideomycetidae</taxon>
        <taxon>Mycosphaerellales</taxon>
        <taxon>Mycosphaerellaceae</taxon>
        <taxon>Cercospora</taxon>
    </lineage>
</organism>
<evidence type="ECO:0000256" key="1">
    <source>
        <dbReference type="ARBA" id="ARBA00001936"/>
    </source>
</evidence>
<keyword evidence="15" id="KW-1185">Reference proteome</keyword>
<evidence type="ECO:0000256" key="10">
    <source>
        <dbReference type="ARBA" id="ARBA00049301"/>
    </source>
</evidence>
<dbReference type="Pfam" id="PF00180">
    <property type="entry name" value="Iso_dh"/>
    <property type="match status" value="1"/>
</dbReference>
<evidence type="ECO:0000256" key="4">
    <source>
        <dbReference type="ARBA" id="ARBA00013126"/>
    </source>
</evidence>
<evidence type="ECO:0000256" key="6">
    <source>
        <dbReference type="ARBA" id="ARBA00022842"/>
    </source>
</evidence>
<comment type="cofactor">
    <cofactor evidence="2">
        <name>Mg(2+)</name>
        <dbReference type="ChEBI" id="CHEBI:18420"/>
    </cofactor>
</comment>
<evidence type="ECO:0000313" key="14">
    <source>
        <dbReference type="Proteomes" id="UP000230605"/>
    </source>
</evidence>
<dbReference type="SMART" id="SM01329">
    <property type="entry name" value="Iso_dh"/>
    <property type="match status" value="1"/>
</dbReference>
<keyword evidence="7" id="KW-0560">Oxidoreductase</keyword>